<dbReference type="AlphaFoldDB" id="A0AA41YF03"/>
<dbReference type="EMBL" id="JAPAAF010000056">
    <property type="protein sequence ID" value="MCW0484842.1"/>
    <property type="molecule type" value="Genomic_DNA"/>
</dbReference>
<evidence type="ECO:0000313" key="1">
    <source>
        <dbReference type="EMBL" id="MCW0484842.1"/>
    </source>
</evidence>
<reference evidence="1" key="1">
    <citation type="submission" date="2022-10" db="EMBL/GenBank/DDBJ databases">
        <title>Gaoshiqiia sediminis gen. nov., sp. nov., isolated from coastal sediment.</title>
        <authorList>
            <person name="Yu W.X."/>
            <person name="Mu D.S."/>
            <person name="Du J.Z."/>
            <person name="Liang Y.Q."/>
        </authorList>
    </citation>
    <scope>NUCLEOTIDE SEQUENCE</scope>
    <source>
        <strain evidence="1">A06</strain>
    </source>
</reference>
<comment type="caution">
    <text evidence="1">The sequence shown here is derived from an EMBL/GenBank/DDBJ whole genome shotgun (WGS) entry which is preliminary data.</text>
</comment>
<proteinExistence type="predicted"/>
<name>A0AA41YF03_9BACT</name>
<organism evidence="1 2">
    <name type="scientific">Gaoshiqia sediminis</name>
    <dbReference type="NCBI Taxonomy" id="2986998"/>
    <lineage>
        <taxon>Bacteria</taxon>
        <taxon>Pseudomonadati</taxon>
        <taxon>Bacteroidota</taxon>
        <taxon>Bacteroidia</taxon>
        <taxon>Marinilabiliales</taxon>
        <taxon>Prolixibacteraceae</taxon>
        <taxon>Gaoshiqia</taxon>
    </lineage>
</organism>
<dbReference type="PROSITE" id="PS51257">
    <property type="entry name" value="PROKAR_LIPOPROTEIN"/>
    <property type="match status" value="1"/>
</dbReference>
<accession>A0AA41YF03</accession>
<protein>
    <submittedName>
        <fullName evidence="1">Alkaline phosphatase family protein</fullName>
    </submittedName>
</protein>
<keyword evidence="2" id="KW-1185">Reference proteome</keyword>
<dbReference type="SUPFAM" id="SSF53649">
    <property type="entry name" value="Alkaline phosphatase-like"/>
    <property type="match status" value="1"/>
</dbReference>
<dbReference type="InterPro" id="IPR017850">
    <property type="entry name" value="Alkaline_phosphatase_core_sf"/>
</dbReference>
<dbReference type="Proteomes" id="UP001163821">
    <property type="component" value="Unassembled WGS sequence"/>
</dbReference>
<gene>
    <name evidence="1" type="ORF">N2K84_19070</name>
</gene>
<sequence>MRYTILSKIALGFLLLIVAGCYTNEELLEKEDDLKKVAEKTYKTENVIVVVVDGPRQSETWQSTDRKYIPKMDKELAPQGVVISEFYNNGITFTVPGHVAITTGKYETISNKGGNCPRNLRFCKCG</sequence>
<dbReference type="RefSeq" id="WP_282593434.1">
    <property type="nucleotide sequence ID" value="NZ_JAPAAF010000056.1"/>
</dbReference>
<evidence type="ECO:0000313" key="2">
    <source>
        <dbReference type="Proteomes" id="UP001163821"/>
    </source>
</evidence>
<dbReference type="Gene3D" id="3.40.720.10">
    <property type="entry name" value="Alkaline Phosphatase, subunit A"/>
    <property type="match status" value="1"/>
</dbReference>